<dbReference type="RefSeq" id="WP_265618605.1">
    <property type="nucleotide sequence ID" value="NZ_JAPFRD010000013.1"/>
</dbReference>
<organism evidence="2 3">
    <name type="scientific">Alteromonas aquimaris</name>
    <dbReference type="NCBI Taxonomy" id="2998417"/>
    <lineage>
        <taxon>Bacteria</taxon>
        <taxon>Pseudomonadati</taxon>
        <taxon>Pseudomonadota</taxon>
        <taxon>Gammaproteobacteria</taxon>
        <taxon>Alteromonadales</taxon>
        <taxon>Alteromonadaceae</taxon>
        <taxon>Alteromonas/Salinimonas group</taxon>
        <taxon>Alteromonas</taxon>
    </lineage>
</organism>
<keyword evidence="3" id="KW-1185">Reference proteome</keyword>
<dbReference type="Pfam" id="PF09694">
    <property type="entry name" value="Gcw_chp"/>
    <property type="match status" value="1"/>
</dbReference>
<dbReference type="Proteomes" id="UP001142810">
    <property type="component" value="Unassembled WGS sequence"/>
</dbReference>
<dbReference type="EMBL" id="JAPFRD010000013">
    <property type="protein sequence ID" value="MCW8109748.1"/>
    <property type="molecule type" value="Genomic_DNA"/>
</dbReference>
<dbReference type="NCBIfam" id="TIGR02001">
    <property type="entry name" value="gcw_chp"/>
    <property type="match status" value="1"/>
</dbReference>
<feature type="chain" id="PRO_5046824832" evidence="1">
    <location>
        <begin position="26"/>
        <end position="222"/>
    </location>
</feature>
<sequence length="222" mass="24424">MRWVNKARLLLGTSITLIGSPVASAAVEANFGVASNYLWRGVTQSNDNPSVSGGLDYANESGFYVGTWLGTIDWGMGGSSETDLYLGYGGESGHFGYDVGYIYYAYLDDAYDNSDFGELYFNGSYHSFSFGFAYTVNSQVDEGMLFDKGDMYYNLSYNWNLAHDYAVTVLSGYYDFDAGNSGDYGHVQLDLSKGDFTFTVSKADEEAGDDEVKLVLSWSTTF</sequence>
<name>A0ABT3PAE3_9ALTE</name>
<comment type="caution">
    <text evidence="2">The sequence shown here is derived from an EMBL/GenBank/DDBJ whole genome shotgun (WGS) entry which is preliminary data.</text>
</comment>
<reference evidence="2" key="1">
    <citation type="submission" date="2022-11" db="EMBL/GenBank/DDBJ databases">
        <title>Alteromonas sp. nov., isolated from sea water of the Qingdao.</title>
        <authorList>
            <person name="Wang Q."/>
        </authorList>
    </citation>
    <scope>NUCLEOTIDE SEQUENCE</scope>
    <source>
        <strain evidence="2">ASW11-7</strain>
    </source>
</reference>
<keyword evidence="1" id="KW-0732">Signal</keyword>
<dbReference type="InterPro" id="IPR010239">
    <property type="entry name" value="CHP02001"/>
</dbReference>
<accession>A0ABT3PAE3</accession>
<evidence type="ECO:0000313" key="2">
    <source>
        <dbReference type="EMBL" id="MCW8109748.1"/>
    </source>
</evidence>
<feature type="signal peptide" evidence="1">
    <location>
        <begin position="1"/>
        <end position="25"/>
    </location>
</feature>
<proteinExistence type="predicted"/>
<evidence type="ECO:0000256" key="1">
    <source>
        <dbReference type="SAM" id="SignalP"/>
    </source>
</evidence>
<protein>
    <submittedName>
        <fullName evidence="2">TorF family putative porin</fullName>
    </submittedName>
</protein>
<evidence type="ECO:0000313" key="3">
    <source>
        <dbReference type="Proteomes" id="UP001142810"/>
    </source>
</evidence>
<gene>
    <name evidence="2" type="ORF">OPS25_14675</name>
</gene>